<dbReference type="InterPro" id="IPR011058">
    <property type="entry name" value="Cyanovirin-N"/>
</dbReference>
<feature type="chain" id="PRO_5024792299" description="Cyanovirin-N domain-containing protein" evidence="1">
    <location>
        <begin position="19"/>
        <end position="85"/>
    </location>
</feature>
<feature type="domain" description="Cyanovirin-N" evidence="2">
    <location>
        <begin position="26"/>
        <end position="76"/>
    </location>
</feature>
<proteinExistence type="predicted"/>
<evidence type="ECO:0000259" key="2">
    <source>
        <dbReference type="Pfam" id="PF08881"/>
    </source>
</evidence>
<protein>
    <recommendedName>
        <fullName evidence="2">Cyanovirin-N domain-containing protein</fullName>
    </recommendedName>
</protein>
<organism evidence="3 4">
    <name type="scientific">Aspergillus bertholletiae</name>
    <dbReference type="NCBI Taxonomy" id="1226010"/>
    <lineage>
        <taxon>Eukaryota</taxon>
        <taxon>Fungi</taxon>
        <taxon>Dikarya</taxon>
        <taxon>Ascomycota</taxon>
        <taxon>Pezizomycotina</taxon>
        <taxon>Eurotiomycetes</taxon>
        <taxon>Eurotiomycetidae</taxon>
        <taxon>Eurotiales</taxon>
        <taxon>Aspergillaceae</taxon>
        <taxon>Aspergillus</taxon>
        <taxon>Aspergillus subgen. Circumdati</taxon>
    </lineage>
</organism>
<sequence length="85" mass="9786">MHWISMAIVLLLPALAAARDVNMIRFNKSCKSWKLDDQHFNIFSATCPDSNGKGQKSSLYLNECYAKKDGRLEFKAKYVHCFVRD</sequence>
<name>A0A5N7BDN5_9EURO</name>
<dbReference type="EMBL" id="ML736188">
    <property type="protein sequence ID" value="KAE8379883.1"/>
    <property type="molecule type" value="Genomic_DNA"/>
</dbReference>
<accession>A0A5N7BDN5</accession>
<dbReference type="Gene3D" id="2.30.60.10">
    <property type="entry name" value="Cyanovirin-N"/>
    <property type="match status" value="1"/>
</dbReference>
<dbReference type="Proteomes" id="UP000326198">
    <property type="component" value="Unassembled WGS sequence"/>
</dbReference>
<dbReference type="Pfam" id="PF08881">
    <property type="entry name" value="CVNH"/>
    <property type="match status" value="1"/>
</dbReference>
<keyword evidence="1" id="KW-0732">Signal</keyword>
<dbReference type="AlphaFoldDB" id="A0A5N7BDN5"/>
<evidence type="ECO:0000256" key="1">
    <source>
        <dbReference type="SAM" id="SignalP"/>
    </source>
</evidence>
<dbReference type="SUPFAM" id="SSF51322">
    <property type="entry name" value="Cyanovirin-N"/>
    <property type="match status" value="1"/>
</dbReference>
<evidence type="ECO:0000313" key="4">
    <source>
        <dbReference type="Proteomes" id="UP000326198"/>
    </source>
</evidence>
<dbReference type="InterPro" id="IPR036673">
    <property type="entry name" value="Cyanovirin-N_sf"/>
</dbReference>
<feature type="signal peptide" evidence="1">
    <location>
        <begin position="1"/>
        <end position="18"/>
    </location>
</feature>
<reference evidence="3 4" key="1">
    <citation type="submission" date="2019-04" db="EMBL/GenBank/DDBJ databases">
        <title>Friends and foes A comparative genomics studyof 23 Aspergillus species from section Flavi.</title>
        <authorList>
            <consortium name="DOE Joint Genome Institute"/>
            <person name="Kjaerbolling I."/>
            <person name="Vesth T."/>
            <person name="Frisvad J.C."/>
            <person name="Nybo J.L."/>
            <person name="Theobald S."/>
            <person name="Kildgaard S."/>
            <person name="Isbrandt T."/>
            <person name="Kuo A."/>
            <person name="Sato A."/>
            <person name="Lyhne E.K."/>
            <person name="Kogle M.E."/>
            <person name="Wiebenga A."/>
            <person name="Kun R.S."/>
            <person name="Lubbers R.J."/>
            <person name="Makela M.R."/>
            <person name="Barry K."/>
            <person name="Chovatia M."/>
            <person name="Clum A."/>
            <person name="Daum C."/>
            <person name="Haridas S."/>
            <person name="He G."/>
            <person name="LaButti K."/>
            <person name="Lipzen A."/>
            <person name="Mondo S."/>
            <person name="Riley R."/>
            <person name="Salamov A."/>
            <person name="Simmons B.A."/>
            <person name="Magnuson J.K."/>
            <person name="Henrissat B."/>
            <person name="Mortensen U.H."/>
            <person name="Larsen T.O."/>
            <person name="Devries R.P."/>
            <person name="Grigoriev I.V."/>
            <person name="Machida M."/>
            <person name="Baker S.E."/>
            <person name="Andersen M.R."/>
        </authorList>
    </citation>
    <scope>NUCLEOTIDE SEQUENCE [LARGE SCALE GENOMIC DNA]</scope>
    <source>
        <strain evidence="3 4">IBT 29228</strain>
    </source>
</reference>
<evidence type="ECO:0000313" key="3">
    <source>
        <dbReference type="EMBL" id="KAE8379883.1"/>
    </source>
</evidence>
<keyword evidence="4" id="KW-1185">Reference proteome</keyword>
<gene>
    <name evidence="3" type="ORF">BDV26DRAFT_258441</name>
</gene>